<sequence length="115" mass="13277">MGAGENDSLDPCWLTCRRTVLSLIAFSSEGEDVCRGFAVEIERVILRSDEAKISRIRRRPSCAVGVRVQPSRDRGIEVRSMHTLDQSREEEKEEESGLKRFWLRFWETITSSIFI</sequence>
<evidence type="ECO:0000313" key="1">
    <source>
        <dbReference type="EMBL" id="CAB1418423.1"/>
    </source>
</evidence>
<keyword evidence="2" id="KW-1185">Reference proteome</keyword>
<dbReference type="EMBL" id="CADEAL010000324">
    <property type="protein sequence ID" value="CAB1418423.1"/>
    <property type="molecule type" value="Genomic_DNA"/>
</dbReference>
<proteinExistence type="predicted"/>
<organism evidence="1 2">
    <name type="scientific">Pleuronectes platessa</name>
    <name type="common">European plaice</name>
    <dbReference type="NCBI Taxonomy" id="8262"/>
    <lineage>
        <taxon>Eukaryota</taxon>
        <taxon>Metazoa</taxon>
        <taxon>Chordata</taxon>
        <taxon>Craniata</taxon>
        <taxon>Vertebrata</taxon>
        <taxon>Euteleostomi</taxon>
        <taxon>Actinopterygii</taxon>
        <taxon>Neopterygii</taxon>
        <taxon>Teleostei</taxon>
        <taxon>Neoteleostei</taxon>
        <taxon>Acanthomorphata</taxon>
        <taxon>Carangaria</taxon>
        <taxon>Pleuronectiformes</taxon>
        <taxon>Pleuronectoidei</taxon>
        <taxon>Pleuronectidae</taxon>
        <taxon>Pleuronectes</taxon>
    </lineage>
</organism>
<dbReference type="AlphaFoldDB" id="A0A9N7TVG1"/>
<accession>A0A9N7TVG1</accession>
<gene>
    <name evidence="1" type="ORF">PLEPLA_LOCUS6249</name>
</gene>
<name>A0A9N7TVG1_PLEPL</name>
<evidence type="ECO:0000313" key="2">
    <source>
        <dbReference type="Proteomes" id="UP001153269"/>
    </source>
</evidence>
<dbReference type="Proteomes" id="UP001153269">
    <property type="component" value="Unassembled WGS sequence"/>
</dbReference>
<reference evidence="1" key="1">
    <citation type="submission" date="2020-03" db="EMBL/GenBank/DDBJ databases">
        <authorList>
            <person name="Weist P."/>
        </authorList>
    </citation>
    <scope>NUCLEOTIDE SEQUENCE</scope>
</reference>
<comment type="caution">
    <text evidence="1">The sequence shown here is derived from an EMBL/GenBank/DDBJ whole genome shotgun (WGS) entry which is preliminary data.</text>
</comment>
<protein>
    <submittedName>
        <fullName evidence="1">Uncharacterized protein</fullName>
    </submittedName>
</protein>